<keyword evidence="7" id="KW-1185">Reference proteome</keyword>
<keyword evidence="4" id="KW-0206">Cytoskeleton</keyword>
<dbReference type="EMBL" id="WBNK01000105">
    <property type="protein sequence ID" value="NXX89693.1"/>
    <property type="molecule type" value="Genomic_DNA"/>
</dbReference>
<accession>A0A852LEG0</accession>
<feature type="coiled-coil region" evidence="5">
    <location>
        <begin position="110"/>
        <end position="165"/>
    </location>
</feature>
<evidence type="ECO:0000256" key="4">
    <source>
        <dbReference type="ARBA" id="ARBA00023212"/>
    </source>
</evidence>
<organism evidence="6 7">
    <name type="scientific">Centropus bengalensis</name>
    <name type="common">lesser coucal</name>
    <dbReference type="NCBI Taxonomy" id="1463675"/>
    <lineage>
        <taxon>Eukaryota</taxon>
        <taxon>Metazoa</taxon>
        <taxon>Chordata</taxon>
        <taxon>Craniata</taxon>
        <taxon>Vertebrata</taxon>
        <taxon>Euteleostomi</taxon>
        <taxon>Archelosauria</taxon>
        <taxon>Archosauria</taxon>
        <taxon>Dinosauria</taxon>
        <taxon>Saurischia</taxon>
        <taxon>Theropoda</taxon>
        <taxon>Coelurosauria</taxon>
        <taxon>Aves</taxon>
        <taxon>Neognathae</taxon>
        <taxon>Neoaves</taxon>
        <taxon>Otidimorphae</taxon>
        <taxon>Cuculiformes</taxon>
        <taxon>Centropidae</taxon>
        <taxon>Centropus</taxon>
    </lineage>
</organism>
<keyword evidence="5" id="KW-0175">Coiled coil</keyword>
<evidence type="ECO:0000256" key="1">
    <source>
        <dbReference type="ARBA" id="ARBA00004300"/>
    </source>
</evidence>
<dbReference type="PANTHER" id="PTHR18905:SF13">
    <property type="entry name" value="NON-CENTROSOMAL MICROTUBULE ARRAY"/>
    <property type="match status" value="1"/>
</dbReference>
<dbReference type="Proteomes" id="UP000632886">
    <property type="component" value="Unassembled WGS sequence"/>
</dbReference>
<keyword evidence="3" id="KW-0597">Phosphoprotein</keyword>
<reference evidence="6 7" key="1">
    <citation type="submission" date="2020-02" db="EMBL/GenBank/DDBJ databases">
        <title>Bird 10,000 Genomes (B10K) Project - Family phase.</title>
        <authorList>
            <person name="Zhang G."/>
        </authorList>
    </citation>
    <scope>NUCLEOTIDE SEQUENCE [LARGE SCALE GENOMIC DNA]</scope>
    <source>
        <strain evidence="6">B10K-DU-017-21</strain>
    </source>
</reference>
<evidence type="ECO:0000313" key="6">
    <source>
        <dbReference type="EMBL" id="NXX89693.1"/>
    </source>
</evidence>
<evidence type="ECO:0000256" key="2">
    <source>
        <dbReference type="ARBA" id="ARBA00022490"/>
    </source>
</evidence>
<evidence type="ECO:0000256" key="3">
    <source>
        <dbReference type="ARBA" id="ARBA00022553"/>
    </source>
</evidence>
<dbReference type="AlphaFoldDB" id="A0A852LEG0"/>
<dbReference type="GO" id="GO:0005813">
    <property type="term" value="C:centrosome"/>
    <property type="evidence" value="ECO:0007669"/>
    <property type="project" value="UniProtKB-SubCell"/>
</dbReference>
<name>A0A852LEG0_9AVES</name>
<proteinExistence type="predicted"/>
<evidence type="ECO:0000313" key="7">
    <source>
        <dbReference type="Proteomes" id="UP000632886"/>
    </source>
</evidence>
<comment type="subcellular location">
    <subcellularLocation>
        <location evidence="1">Cytoplasm</location>
        <location evidence="1">Cytoskeleton</location>
        <location evidence="1">Microtubule organizing center</location>
        <location evidence="1">Centrosome</location>
    </subcellularLocation>
</comment>
<dbReference type="PANTHER" id="PTHR18905">
    <property type="entry name" value="NINEIN"/>
    <property type="match status" value="1"/>
</dbReference>
<feature type="non-terminal residue" evidence="6">
    <location>
        <position position="175"/>
    </location>
</feature>
<sequence>QLSEAKAKLSHAQTRHALQLHEAEAQMSDMVPWKQYEKLQTSLREQCKAKQLQVSRKLQELVLGKPIIRICCLPQEEPKCLLQVALEQAEGLDHNLRAAQAMLADKAGHLRHAQAQLSRNKQLIKDLSEENGVFAVALQAAELRQKSTEEKNQMLEEQASALKQVIGKITPASLS</sequence>
<evidence type="ECO:0000256" key="5">
    <source>
        <dbReference type="SAM" id="Coils"/>
    </source>
</evidence>
<gene>
    <name evidence="6" type="primary">Ninl</name>
    <name evidence="6" type="ORF">CENBEN_R02920</name>
</gene>
<dbReference type="GO" id="GO:0034454">
    <property type="term" value="P:microtubule anchoring at centrosome"/>
    <property type="evidence" value="ECO:0007669"/>
    <property type="project" value="TreeGrafter"/>
</dbReference>
<keyword evidence="2" id="KW-0963">Cytoplasm</keyword>
<comment type="caution">
    <text evidence="6">The sequence shown here is derived from an EMBL/GenBank/DDBJ whole genome shotgun (WGS) entry which is preliminary data.</text>
</comment>
<protein>
    <submittedName>
        <fullName evidence="6">NINL protein</fullName>
    </submittedName>
</protein>
<feature type="non-terminal residue" evidence="6">
    <location>
        <position position="1"/>
    </location>
</feature>